<dbReference type="Proteomes" id="UP001150942">
    <property type="component" value="Unassembled WGS sequence"/>
</dbReference>
<name>A0A9W9TAG3_9EURO</name>
<comment type="caution">
    <text evidence="2">The sequence shown here is derived from an EMBL/GenBank/DDBJ whole genome shotgun (WGS) entry which is preliminary data.</text>
</comment>
<proteinExistence type="predicted"/>
<gene>
    <name evidence="2" type="ORF">N7449_001644</name>
</gene>
<organism evidence="2 3">
    <name type="scientific">Penicillium cf. viridicatum</name>
    <dbReference type="NCBI Taxonomy" id="2972119"/>
    <lineage>
        <taxon>Eukaryota</taxon>
        <taxon>Fungi</taxon>
        <taxon>Dikarya</taxon>
        <taxon>Ascomycota</taxon>
        <taxon>Pezizomycotina</taxon>
        <taxon>Eurotiomycetes</taxon>
        <taxon>Eurotiomycetidae</taxon>
        <taxon>Eurotiales</taxon>
        <taxon>Aspergillaceae</taxon>
        <taxon>Penicillium</taxon>
    </lineage>
</organism>
<reference evidence="2" key="2">
    <citation type="journal article" date="2023" name="IMA Fungus">
        <title>Comparative genomic study of the Penicillium genus elucidates a diverse pangenome and 15 lateral gene transfer events.</title>
        <authorList>
            <person name="Petersen C."/>
            <person name="Sorensen T."/>
            <person name="Nielsen M.R."/>
            <person name="Sondergaard T.E."/>
            <person name="Sorensen J.L."/>
            <person name="Fitzpatrick D.A."/>
            <person name="Frisvad J.C."/>
            <person name="Nielsen K.L."/>
        </authorList>
    </citation>
    <scope>NUCLEOTIDE SEQUENCE</scope>
    <source>
        <strain evidence="2">IBT 20477</strain>
    </source>
</reference>
<evidence type="ECO:0000313" key="2">
    <source>
        <dbReference type="EMBL" id="KAJ5214475.1"/>
    </source>
</evidence>
<evidence type="ECO:0000256" key="1">
    <source>
        <dbReference type="SAM" id="MobiDB-lite"/>
    </source>
</evidence>
<evidence type="ECO:0000313" key="3">
    <source>
        <dbReference type="Proteomes" id="UP001150942"/>
    </source>
</evidence>
<protein>
    <submittedName>
        <fullName evidence="2">Uncharacterized protein</fullName>
    </submittedName>
</protein>
<sequence length="124" mass="13705">MQSSNQVHSFHLTAIALQYRTCVDIQLERPVQVSQSEQRSGQEDKKGVINELQAEDATNSMDHPTALYMHLANGLLHAPKTLGSSNGKRGWDFGLPIDDTLLLLLHRSGTNILNTYDASHPDAI</sequence>
<reference evidence="2" key="1">
    <citation type="submission" date="2022-11" db="EMBL/GenBank/DDBJ databases">
        <authorList>
            <person name="Petersen C."/>
        </authorList>
    </citation>
    <scope>NUCLEOTIDE SEQUENCE</scope>
    <source>
        <strain evidence="2">IBT 20477</strain>
    </source>
</reference>
<dbReference type="OrthoDB" id="10496700at2759"/>
<dbReference type="EMBL" id="JAPQKQ010000001">
    <property type="protein sequence ID" value="KAJ5214475.1"/>
    <property type="molecule type" value="Genomic_DNA"/>
</dbReference>
<dbReference type="AlphaFoldDB" id="A0A9W9TAG3"/>
<feature type="region of interest" description="Disordered" evidence="1">
    <location>
        <begin position="31"/>
        <end position="56"/>
    </location>
</feature>
<keyword evidence="3" id="KW-1185">Reference proteome</keyword>
<accession>A0A9W9TAG3</accession>